<protein>
    <submittedName>
        <fullName evidence="6">Uncharacterized protein</fullName>
    </submittedName>
</protein>
<comment type="similarity">
    <text evidence="2">Belongs to the class-IV pyridoxal-phosphate-dependent aminotransferase family.</text>
</comment>
<keyword evidence="3" id="KW-0032">Aminotransferase</keyword>
<evidence type="ECO:0000313" key="7">
    <source>
        <dbReference type="Proteomes" id="UP001160390"/>
    </source>
</evidence>
<dbReference type="PANTHER" id="PTHR11825:SF69">
    <property type="entry name" value="BRANCHED-CHAIN-AMINO-ACID AMINOTRANSFERASE"/>
    <property type="match status" value="1"/>
</dbReference>
<proteinExistence type="inferred from homology"/>
<reference evidence="6" key="1">
    <citation type="submission" date="2023-01" db="EMBL/GenBank/DDBJ databases">
        <authorList>
            <person name="Piombo E."/>
        </authorList>
    </citation>
    <scope>NUCLEOTIDE SEQUENCE</scope>
</reference>
<evidence type="ECO:0000256" key="2">
    <source>
        <dbReference type="ARBA" id="ARBA00009320"/>
    </source>
</evidence>
<accession>A0AA35Q974</accession>
<evidence type="ECO:0000256" key="1">
    <source>
        <dbReference type="ARBA" id="ARBA00001933"/>
    </source>
</evidence>
<dbReference type="Pfam" id="PF01063">
    <property type="entry name" value="Aminotran_4"/>
    <property type="match status" value="1"/>
</dbReference>
<dbReference type="Proteomes" id="UP001160390">
    <property type="component" value="Unassembled WGS sequence"/>
</dbReference>
<dbReference type="Gene3D" id="3.20.10.10">
    <property type="entry name" value="D-amino Acid Aminotransferase, subunit A, domain 2"/>
    <property type="match status" value="1"/>
</dbReference>
<comment type="cofactor">
    <cofactor evidence="1">
        <name>pyridoxal 5'-phosphate</name>
        <dbReference type="ChEBI" id="CHEBI:597326"/>
    </cofactor>
</comment>
<gene>
    <name evidence="6" type="ORF">CCHLO57077_00019199</name>
</gene>
<evidence type="ECO:0000256" key="3">
    <source>
        <dbReference type="ARBA" id="ARBA00022576"/>
    </source>
</evidence>
<comment type="caution">
    <text evidence="6">The sequence shown here is derived from an EMBL/GenBank/DDBJ whole genome shotgun (WGS) entry which is preliminary data.</text>
</comment>
<sequence>ELVKLIIYLLSVDSAKWLPCDRPGNYLYIRPTIISTQAQLGMKEPKAALMYIIITFMLAIDTPAGGMRLHTSPEDMMRAWVRGFSYAKLGANYGPSPRHVLILWLYGPDLEYIEAGASNIFILWKRKDSRKELIAAPFDDKLILDGITRRSCLELAHETQSNNIVITERKYSINRVIEADSKGRILGAFAAGTTFFIYAISQIHHSRKDINIPMGPENEPGEVTKKIKSWLLDVMYSKTQYEWGVVIPEKE</sequence>
<dbReference type="GO" id="GO:0004084">
    <property type="term" value="F:branched-chain-amino-acid transaminase activity"/>
    <property type="evidence" value="ECO:0007669"/>
    <property type="project" value="InterPro"/>
</dbReference>
<dbReference type="GO" id="GO:0005739">
    <property type="term" value="C:mitochondrion"/>
    <property type="evidence" value="ECO:0007669"/>
    <property type="project" value="TreeGrafter"/>
</dbReference>
<dbReference type="EMBL" id="CABFNP030001269">
    <property type="protein sequence ID" value="CAI6095864.1"/>
    <property type="molecule type" value="Genomic_DNA"/>
</dbReference>
<evidence type="ECO:0000256" key="5">
    <source>
        <dbReference type="ARBA" id="ARBA00022898"/>
    </source>
</evidence>
<dbReference type="InterPro" id="IPR036038">
    <property type="entry name" value="Aminotransferase-like"/>
</dbReference>
<dbReference type="GO" id="GO:0009098">
    <property type="term" value="P:L-leucine biosynthetic process"/>
    <property type="evidence" value="ECO:0007669"/>
    <property type="project" value="TreeGrafter"/>
</dbReference>
<dbReference type="InterPro" id="IPR043132">
    <property type="entry name" value="BCAT-like_C"/>
</dbReference>
<evidence type="ECO:0000313" key="6">
    <source>
        <dbReference type="EMBL" id="CAI6095864.1"/>
    </source>
</evidence>
<dbReference type="PANTHER" id="PTHR11825">
    <property type="entry name" value="SUBGROUP IIII AMINOTRANSFERASE"/>
    <property type="match status" value="1"/>
</dbReference>
<evidence type="ECO:0000256" key="4">
    <source>
        <dbReference type="ARBA" id="ARBA00022679"/>
    </source>
</evidence>
<dbReference type="InterPro" id="IPR043131">
    <property type="entry name" value="BCAT-like_N"/>
</dbReference>
<organism evidence="6 7">
    <name type="scientific">Clonostachys chloroleuca</name>
    <dbReference type="NCBI Taxonomy" id="1926264"/>
    <lineage>
        <taxon>Eukaryota</taxon>
        <taxon>Fungi</taxon>
        <taxon>Dikarya</taxon>
        <taxon>Ascomycota</taxon>
        <taxon>Pezizomycotina</taxon>
        <taxon>Sordariomycetes</taxon>
        <taxon>Hypocreomycetidae</taxon>
        <taxon>Hypocreales</taxon>
        <taxon>Bionectriaceae</taxon>
        <taxon>Clonostachys</taxon>
    </lineage>
</organism>
<dbReference type="AlphaFoldDB" id="A0AA35Q974"/>
<name>A0AA35Q974_9HYPO</name>
<dbReference type="GO" id="GO:0009099">
    <property type="term" value="P:L-valine biosynthetic process"/>
    <property type="evidence" value="ECO:0007669"/>
    <property type="project" value="TreeGrafter"/>
</dbReference>
<keyword evidence="5" id="KW-0663">Pyridoxal phosphate</keyword>
<dbReference type="InterPro" id="IPR001544">
    <property type="entry name" value="Aminotrans_IV"/>
</dbReference>
<keyword evidence="4" id="KW-0808">Transferase</keyword>
<keyword evidence="7" id="KW-1185">Reference proteome</keyword>
<dbReference type="Gene3D" id="3.30.470.10">
    <property type="match status" value="1"/>
</dbReference>
<feature type="non-terminal residue" evidence="6">
    <location>
        <position position="1"/>
    </location>
</feature>
<dbReference type="InterPro" id="IPR005786">
    <property type="entry name" value="B_amino_transII"/>
</dbReference>
<dbReference type="SUPFAM" id="SSF56752">
    <property type="entry name" value="D-aminoacid aminotransferase-like PLP-dependent enzymes"/>
    <property type="match status" value="1"/>
</dbReference>